<dbReference type="GO" id="GO:0030308">
    <property type="term" value="P:negative regulation of cell growth"/>
    <property type="evidence" value="ECO:0007669"/>
    <property type="project" value="TreeGrafter"/>
</dbReference>
<dbReference type="SUPFAM" id="SSF51905">
    <property type="entry name" value="FAD/NAD(P)-binding domain"/>
    <property type="match status" value="2"/>
</dbReference>
<dbReference type="PANTHER" id="PTHR15192">
    <property type="entry name" value="PROTEIN CBG05349"/>
    <property type="match status" value="1"/>
</dbReference>
<accession>W5KLL8</accession>
<reference evidence="1" key="3">
    <citation type="submission" date="2025-08" db="UniProtKB">
        <authorList>
            <consortium name="Ensembl"/>
        </authorList>
    </citation>
    <scope>IDENTIFICATION</scope>
</reference>
<evidence type="ECO:0000313" key="2">
    <source>
        <dbReference type="Proteomes" id="UP000018467"/>
    </source>
</evidence>
<dbReference type="Ensembl" id="ENSAMXT00000008480.2">
    <property type="protein sequence ID" value="ENSAMXP00000008480.2"/>
    <property type="gene ID" value="ENSAMXG00000008250.2"/>
</dbReference>
<dbReference type="Proteomes" id="UP000018467">
    <property type="component" value="Unassembled WGS sequence"/>
</dbReference>
<proteinExistence type="predicted"/>
<dbReference type="Bgee" id="ENSAMXG00000008250">
    <property type="expression patterns" value="Expressed in brain and 2 other cell types or tissues"/>
</dbReference>
<keyword evidence="2" id="KW-1185">Reference proteome</keyword>
<dbReference type="HOGENOM" id="CLU_019308_0_0_1"/>
<reference evidence="2" key="2">
    <citation type="journal article" date="2014" name="Nat. Commun.">
        <title>The cavefish genome reveals candidate genes for eye loss.</title>
        <authorList>
            <person name="McGaugh S.E."/>
            <person name="Gross J.B."/>
            <person name="Aken B."/>
            <person name="Blin M."/>
            <person name="Borowsky R."/>
            <person name="Chalopin D."/>
            <person name="Hinaux H."/>
            <person name="Jeffery W.R."/>
            <person name="Keene A."/>
            <person name="Ma L."/>
            <person name="Minx P."/>
            <person name="Murphy D."/>
            <person name="O'Quin K.E."/>
            <person name="Retaux S."/>
            <person name="Rohner N."/>
            <person name="Searle S.M."/>
            <person name="Stahl B.A."/>
            <person name="Tabin C."/>
            <person name="Volff J.N."/>
            <person name="Yoshizawa M."/>
            <person name="Warren W.C."/>
        </authorList>
    </citation>
    <scope>NUCLEOTIDE SEQUENCE [LARGE SCALE GENOMIC DNA]</scope>
    <source>
        <strain evidence="2">female</strain>
    </source>
</reference>
<dbReference type="GeneTree" id="ENSGT00390000006658"/>
<dbReference type="AlphaFoldDB" id="W5KLL8"/>
<reference evidence="2" key="1">
    <citation type="submission" date="2013-03" db="EMBL/GenBank/DDBJ databases">
        <authorList>
            <person name="Jeffery W."/>
            <person name="Warren W."/>
            <person name="Wilson R.K."/>
        </authorList>
    </citation>
    <scope>NUCLEOTIDE SEQUENCE</scope>
    <source>
        <strain evidence="2">female</strain>
    </source>
</reference>
<reference evidence="1" key="4">
    <citation type="submission" date="2025-09" db="UniProtKB">
        <authorList>
            <consortium name="Ensembl"/>
        </authorList>
    </citation>
    <scope>IDENTIFICATION</scope>
</reference>
<dbReference type="InterPro" id="IPR029731">
    <property type="entry name" value="OSGIN1/2"/>
</dbReference>
<dbReference type="eggNOG" id="ENOG502QRUQ">
    <property type="taxonomic scope" value="Eukaryota"/>
</dbReference>
<dbReference type="Gene3D" id="3.50.50.60">
    <property type="entry name" value="FAD/NAD(P)-binding domain"/>
    <property type="match status" value="1"/>
</dbReference>
<sequence length="504" mass="55242">MPLLDESSLPRDCPPTVPVVIIGNGPSGICLSYLLSGYTPYLDPAAVHPNPILYHKLQEAKHLPITEQSLEYLSEGLEGRSENPVAVLFDTLLHPNADLGFEFPSVLQWRLEKKHHVPHLVLGKATPGGAWHAMEGSMLTISLGIWMELPGVNYRDITPGKRRSVTNDRATPEEISSYYKNYVKLMGLQKNFADNTYVTSVQKLHRGLDGISQGLWEVRGYQQLQGDTHVPFCLFAENVVLATGASDSPARLAVEGEDLPYVFHSVRDLGVAVNRHGKLGPASDPVLVVGAGLSAADAVLCACNHSISVLHVFRKRSDDPSLIFKQLPKTLYPEYHRVYHMMCSQTYATSASSVLFPDYTSFPEHCVLSFQPDMRCVLRGSNGVLKAFKVSMVLVLIGTYPNLFFLKEQGQYLGLDPSRPISCRQNPVDINPYTFECSAEPGLFAMGPLVGDNFVRFLKGGALGIASCLLKRQKQMKKKGKLIADAGECGRVGRGDGRGSGGFV</sequence>
<protein>
    <submittedName>
        <fullName evidence="1">Oxidative stress induced growth inhibitor family member 2</fullName>
    </submittedName>
</protein>
<dbReference type="InterPro" id="IPR036188">
    <property type="entry name" value="FAD/NAD-bd_sf"/>
</dbReference>
<evidence type="ECO:0000313" key="1">
    <source>
        <dbReference type="Ensembl" id="ENSAMXP00000008480.2"/>
    </source>
</evidence>
<dbReference type="PRINTS" id="PR00368">
    <property type="entry name" value="FADPNR"/>
</dbReference>
<name>W5KLL8_ASTMX</name>
<dbReference type="GO" id="GO:0008083">
    <property type="term" value="F:growth factor activity"/>
    <property type="evidence" value="ECO:0007669"/>
    <property type="project" value="TreeGrafter"/>
</dbReference>
<dbReference type="PANTHER" id="PTHR15192:SF4">
    <property type="entry name" value="OXIDATIVE STRESS-INDUCED GROWTH INHIBITOR 2"/>
    <property type="match status" value="1"/>
</dbReference>
<organism evidence="1 2">
    <name type="scientific">Astyanax mexicanus</name>
    <name type="common">Blind cave fish</name>
    <name type="synonym">Astyanax fasciatus mexicanus</name>
    <dbReference type="NCBI Taxonomy" id="7994"/>
    <lineage>
        <taxon>Eukaryota</taxon>
        <taxon>Metazoa</taxon>
        <taxon>Chordata</taxon>
        <taxon>Craniata</taxon>
        <taxon>Vertebrata</taxon>
        <taxon>Euteleostomi</taxon>
        <taxon>Actinopterygii</taxon>
        <taxon>Neopterygii</taxon>
        <taxon>Teleostei</taxon>
        <taxon>Ostariophysi</taxon>
        <taxon>Characiformes</taxon>
        <taxon>Characoidei</taxon>
        <taxon>Acestrorhamphidae</taxon>
        <taxon>Acestrorhamphinae</taxon>
        <taxon>Astyanax</taxon>
    </lineage>
</organism>